<comment type="caution">
    <text evidence="2">The sequence shown here is derived from an EMBL/GenBank/DDBJ whole genome shotgun (WGS) entry which is preliminary data.</text>
</comment>
<dbReference type="EMBL" id="VTUX01000007">
    <property type="protein sequence ID" value="KAA1189664.1"/>
    <property type="molecule type" value="Genomic_DNA"/>
</dbReference>
<keyword evidence="1" id="KW-0732">Signal</keyword>
<dbReference type="AlphaFoldDB" id="A0A5B0WRJ1"/>
<proteinExistence type="predicted"/>
<sequence>MHSSFSLQHLRRPGNLARSLAFVALVFTAAVQAQEAGHWHELDDTYVECLLCKHSADAQLTDIAGCAGPTWLATFADDVIVTAPITGVVSPFNARGPPAHS</sequence>
<reference evidence="2 3" key="1">
    <citation type="submission" date="2019-09" db="EMBL/GenBank/DDBJ databases">
        <authorList>
            <person name="Chen X.-Y."/>
        </authorList>
    </citation>
    <scope>NUCLEOTIDE SEQUENCE [LARGE SCALE GENOMIC DNA]</scope>
    <source>
        <strain evidence="2 3">NY5</strain>
    </source>
</reference>
<dbReference type="RefSeq" id="WP_149612274.1">
    <property type="nucleotide sequence ID" value="NZ_VTUX01000007.1"/>
</dbReference>
<protein>
    <submittedName>
        <fullName evidence="2">Uncharacterized protein</fullName>
    </submittedName>
</protein>
<evidence type="ECO:0000256" key="1">
    <source>
        <dbReference type="SAM" id="SignalP"/>
    </source>
</evidence>
<gene>
    <name evidence="2" type="ORF">F0M18_15050</name>
</gene>
<dbReference type="Proteomes" id="UP000323708">
    <property type="component" value="Unassembled WGS sequence"/>
</dbReference>
<evidence type="ECO:0000313" key="3">
    <source>
        <dbReference type="Proteomes" id="UP000323708"/>
    </source>
</evidence>
<name>A0A5B0WRJ1_9GAMM</name>
<evidence type="ECO:0000313" key="2">
    <source>
        <dbReference type="EMBL" id="KAA1189664.1"/>
    </source>
</evidence>
<organism evidence="2 3">
    <name type="scientific">Pseudohalioglobus sediminis</name>
    <dbReference type="NCBI Taxonomy" id="2606449"/>
    <lineage>
        <taxon>Bacteria</taxon>
        <taxon>Pseudomonadati</taxon>
        <taxon>Pseudomonadota</taxon>
        <taxon>Gammaproteobacteria</taxon>
        <taxon>Cellvibrionales</taxon>
        <taxon>Halieaceae</taxon>
        <taxon>Pseudohalioglobus</taxon>
    </lineage>
</organism>
<accession>A0A5B0WRJ1</accession>
<feature type="chain" id="PRO_5022677811" evidence="1">
    <location>
        <begin position="34"/>
        <end position="101"/>
    </location>
</feature>
<keyword evidence="3" id="KW-1185">Reference proteome</keyword>
<feature type="signal peptide" evidence="1">
    <location>
        <begin position="1"/>
        <end position="33"/>
    </location>
</feature>